<reference evidence="3 4" key="2">
    <citation type="submission" date="2018-12" db="EMBL/GenBank/DDBJ databases">
        <title>Nakamurella antarcticus sp. nov., isolated from Antarctica South Shetland Islands soil.</title>
        <authorList>
            <person name="Peng F."/>
        </authorList>
    </citation>
    <scope>NUCLEOTIDE SEQUENCE [LARGE SCALE GENOMIC DNA]</scope>
    <source>
        <strain evidence="3 4">S14-144</strain>
    </source>
</reference>
<dbReference type="EMBL" id="CP034170">
    <property type="protein sequence ID" value="AZI57832.1"/>
    <property type="molecule type" value="Genomic_DNA"/>
</dbReference>
<evidence type="ECO:0000256" key="1">
    <source>
        <dbReference type="ARBA" id="ARBA00006354"/>
    </source>
</evidence>
<accession>A0A3G8ZKJ3</accession>
<keyword evidence="4" id="KW-1185">Reference proteome</keyword>
<dbReference type="SUPFAM" id="SSF54211">
    <property type="entry name" value="Ribosomal protein S5 domain 2-like"/>
    <property type="match status" value="1"/>
</dbReference>
<dbReference type="Gene3D" id="3.40.50.300">
    <property type="entry name" value="P-loop containing nucleotide triphosphate hydrolases"/>
    <property type="match status" value="1"/>
</dbReference>
<evidence type="ECO:0000313" key="4">
    <source>
        <dbReference type="Proteomes" id="UP000268084"/>
    </source>
</evidence>
<dbReference type="InterPro" id="IPR025158">
    <property type="entry name" value="Mg_chelat-rel_C"/>
</dbReference>
<reference evidence="3 4" key="1">
    <citation type="submission" date="2018-11" db="EMBL/GenBank/DDBJ databases">
        <authorList>
            <person name="Da X."/>
        </authorList>
    </citation>
    <scope>NUCLEOTIDE SEQUENCE [LARGE SCALE GENOMIC DNA]</scope>
    <source>
        <strain evidence="3 4">S14-144</strain>
    </source>
</reference>
<gene>
    <name evidence="3" type="ORF">EH165_06375</name>
</gene>
<evidence type="ECO:0000313" key="3">
    <source>
        <dbReference type="EMBL" id="AZI57832.1"/>
    </source>
</evidence>
<dbReference type="NCBIfam" id="TIGR00368">
    <property type="entry name" value="YifB family Mg chelatase-like AAA ATPase"/>
    <property type="match status" value="1"/>
</dbReference>
<dbReference type="InterPro" id="IPR045006">
    <property type="entry name" value="CHLI-like"/>
</dbReference>
<dbReference type="Pfam" id="PF13541">
    <property type="entry name" value="ChlI"/>
    <property type="match status" value="1"/>
</dbReference>
<evidence type="ECO:0000259" key="2">
    <source>
        <dbReference type="SMART" id="SM00382"/>
    </source>
</evidence>
<keyword evidence="3" id="KW-0067">ATP-binding</keyword>
<name>A0A3G8ZKJ3_9ACTN</name>
<dbReference type="InterPro" id="IPR003593">
    <property type="entry name" value="AAA+_ATPase"/>
</dbReference>
<dbReference type="InterPro" id="IPR004482">
    <property type="entry name" value="Mg_chelat-rel"/>
</dbReference>
<protein>
    <submittedName>
        <fullName evidence="3">ATP-binding protein</fullName>
    </submittedName>
</protein>
<dbReference type="InterPro" id="IPR000523">
    <property type="entry name" value="Mg_chelatse_chII-like_cat_dom"/>
</dbReference>
<dbReference type="Pfam" id="PF13335">
    <property type="entry name" value="Mg_chelatase_C"/>
    <property type="match status" value="1"/>
</dbReference>
<dbReference type="InterPro" id="IPR020568">
    <property type="entry name" value="Ribosomal_Su5_D2-typ_SF"/>
</dbReference>
<dbReference type="AlphaFoldDB" id="A0A3G8ZKJ3"/>
<dbReference type="Pfam" id="PF01078">
    <property type="entry name" value="Mg_chelatase"/>
    <property type="match status" value="1"/>
</dbReference>
<dbReference type="SUPFAM" id="SSF52540">
    <property type="entry name" value="P-loop containing nucleoside triphosphate hydrolases"/>
    <property type="match status" value="1"/>
</dbReference>
<keyword evidence="3" id="KW-0547">Nucleotide-binding</keyword>
<dbReference type="Gene3D" id="3.30.230.10">
    <property type="match status" value="1"/>
</dbReference>
<dbReference type="PANTHER" id="PTHR32039">
    <property type="entry name" value="MAGNESIUM-CHELATASE SUBUNIT CHLI"/>
    <property type="match status" value="1"/>
</dbReference>
<dbReference type="InterPro" id="IPR014721">
    <property type="entry name" value="Ribsml_uS5_D2-typ_fold_subgr"/>
</dbReference>
<sequence>MPLFCTTSVGLNGIEGELVRVEVDLAQGLPGTTLIGLGDTAVQQAKDRVRAALVNSGETWPSRRITIALSPASLHKRGSAFDLPIAVAVLAAAGAVPLNSVDRGVWLGELGLDGRVQAVRGVLPALLSARASGVKFAIVPMGNLAEASLVSGVTVLGAASLRDVVRYLRGDADILTATGETSQGYCAESPDMADVLGQPEARAALELAAAGGHHVAMVGPPGAGKTMLASRLPGILPPLTTEEALKVTAVHSVAGVLSSNMPLVTMPPFIDPHHTASDVAIIGGGSGVIRPGSISLAHRGVLFLDEAPEFKRKVLDCLRQPMESGEVLIARSTGVARYPARFQLILASNPCACAAARDIDCTCAAGARMRYSGRLSGPLMDRIDIRINLPALDPVSMASAEPGEASAPILERVLQARDRARRRWLGTTWTTNSEVPGSMLRKTWRPSGEGARLLDRAIRTGLLTGRGYDRVLRLSLTAADLAERDVPCMSDIATALGMRSGAAA</sequence>
<dbReference type="KEGG" id="nak:EH165_06375"/>
<dbReference type="PANTHER" id="PTHR32039:SF7">
    <property type="entry name" value="COMPETENCE PROTEIN COMM"/>
    <property type="match status" value="1"/>
</dbReference>
<proteinExistence type="inferred from homology"/>
<dbReference type="RefSeq" id="WP_124798601.1">
    <property type="nucleotide sequence ID" value="NZ_CP034170.1"/>
</dbReference>
<feature type="domain" description="AAA+ ATPase" evidence="2">
    <location>
        <begin position="211"/>
        <end position="393"/>
    </location>
</feature>
<dbReference type="InterPro" id="IPR027417">
    <property type="entry name" value="P-loop_NTPase"/>
</dbReference>
<organism evidence="3 4">
    <name type="scientific">Nakamurella antarctica</name>
    <dbReference type="NCBI Taxonomy" id="1902245"/>
    <lineage>
        <taxon>Bacteria</taxon>
        <taxon>Bacillati</taxon>
        <taxon>Actinomycetota</taxon>
        <taxon>Actinomycetes</taxon>
        <taxon>Nakamurellales</taxon>
        <taxon>Nakamurellaceae</taxon>
        <taxon>Nakamurella</taxon>
    </lineage>
</organism>
<dbReference type="Proteomes" id="UP000268084">
    <property type="component" value="Chromosome"/>
</dbReference>
<dbReference type="OrthoDB" id="9813147at2"/>
<dbReference type="SMART" id="SM00382">
    <property type="entry name" value="AAA"/>
    <property type="match status" value="1"/>
</dbReference>
<comment type="similarity">
    <text evidence="1">Belongs to the Mg-chelatase subunits D/I family. ComM subfamily.</text>
</comment>
<dbReference type="GO" id="GO:0005524">
    <property type="term" value="F:ATP binding"/>
    <property type="evidence" value="ECO:0007669"/>
    <property type="project" value="UniProtKB-KW"/>
</dbReference>